<protein>
    <submittedName>
        <fullName evidence="1">Uncharacterized protein</fullName>
    </submittedName>
</protein>
<proteinExistence type="predicted"/>
<evidence type="ECO:0000313" key="1">
    <source>
        <dbReference type="EMBL" id="GBM25450.1"/>
    </source>
</evidence>
<dbReference type="AlphaFoldDB" id="A0A4Y2E8K7"/>
<keyword evidence="2" id="KW-1185">Reference proteome</keyword>
<organism evidence="1 2">
    <name type="scientific">Araneus ventricosus</name>
    <name type="common">Orbweaver spider</name>
    <name type="synonym">Epeira ventricosa</name>
    <dbReference type="NCBI Taxonomy" id="182803"/>
    <lineage>
        <taxon>Eukaryota</taxon>
        <taxon>Metazoa</taxon>
        <taxon>Ecdysozoa</taxon>
        <taxon>Arthropoda</taxon>
        <taxon>Chelicerata</taxon>
        <taxon>Arachnida</taxon>
        <taxon>Araneae</taxon>
        <taxon>Araneomorphae</taxon>
        <taxon>Entelegynae</taxon>
        <taxon>Araneoidea</taxon>
        <taxon>Araneidae</taxon>
        <taxon>Araneus</taxon>
    </lineage>
</organism>
<reference evidence="1 2" key="1">
    <citation type="journal article" date="2019" name="Sci. Rep.">
        <title>Orb-weaving spider Araneus ventricosus genome elucidates the spidroin gene catalogue.</title>
        <authorList>
            <person name="Kono N."/>
            <person name="Nakamura H."/>
            <person name="Ohtoshi R."/>
            <person name="Moran D.A.P."/>
            <person name="Shinohara A."/>
            <person name="Yoshida Y."/>
            <person name="Fujiwara M."/>
            <person name="Mori M."/>
            <person name="Tomita M."/>
            <person name="Arakawa K."/>
        </authorList>
    </citation>
    <scope>NUCLEOTIDE SEQUENCE [LARGE SCALE GENOMIC DNA]</scope>
</reference>
<accession>A0A4Y2E8K7</accession>
<sequence length="104" mass="11268">MSNSSNSDKNRKVADKESSADVYQLILLNDLERCGGVGRGGTVGNASQKNENLLPNRCFAFPPSRKCRHVNACLDVVATPYVWGREDSKAMVAPAAVVSKWPVC</sequence>
<dbReference type="Proteomes" id="UP000499080">
    <property type="component" value="Unassembled WGS sequence"/>
</dbReference>
<name>A0A4Y2E8K7_ARAVE</name>
<comment type="caution">
    <text evidence="1">The sequence shown here is derived from an EMBL/GenBank/DDBJ whole genome shotgun (WGS) entry which is preliminary data.</text>
</comment>
<dbReference type="EMBL" id="BGPR01000538">
    <property type="protein sequence ID" value="GBM25450.1"/>
    <property type="molecule type" value="Genomic_DNA"/>
</dbReference>
<evidence type="ECO:0000313" key="2">
    <source>
        <dbReference type="Proteomes" id="UP000499080"/>
    </source>
</evidence>
<gene>
    <name evidence="1" type="ORF">AVEN_261568_1</name>
</gene>